<name>A0A6N3G701_ENTCA</name>
<evidence type="ECO:0000256" key="1">
    <source>
        <dbReference type="SAM" id="Phobius"/>
    </source>
</evidence>
<organism evidence="2">
    <name type="scientific">Enterococcus casseliflavus</name>
    <name type="common">Enterococcus flavescens</name>
    <dbReference type="NCBI Taxonomy" id="37734"/>
    <lineage>
        <taxon>Bacteria</taxon>
        <taxon>Bacillati</taxon>
        <taxon>Bacillota</taxon>
        <taxon>Bacilli</taxon>
        <taxon>Lactobacillales</taxon>
        <taxon>Enterococcaceae</taxon>
        <taxon>Enterococcus</taxon>
    </lineage>
</organism>
<proteinExistence type="predicted"/>
<keyword evidence="1" id="KW-0812">Transmembrane</keyword>
<dbReference type="RefSeq" id="WP_421758539.1">
    <property type="nucleotide sequence ID" value="NZ_CACRTX010000018.1"/>
</dbReference>
<feature type="transmembrane region" description="Helical" evidence="1">
    <location>
        <begin position="58"/>
        <end position="76"/>
    </location>
</feature>
<evidence type="ECO:0000313" key="2">
    <source>
        <dbReference type="EMBL" id="VYU60352.1"/>
    </source>
</evidence>
<dbReference type="EMBL" id="CACRTX010000018">
    <property type="protein sequence ID" value="VYU60352.1"/>
    <property type="molecule type" value="Genomic_DNA"/>
</dbReference>
<dbReference type="AlphaFoldDB" id="A0A6N3G701"/>
<dbReference type="InterPro" id="IPR021683">
    <property type="entry name" value="DUF3267"/>
</dbReference>
<reference evidence="2" key="1">
    <citation type="submission" date="2019-11" db="EMBL/GenBank/DDBJ databases">
        <authorList>
            <person name="Feng L."/>
        </authorList>
    </citation>
    <scope>NUCLEOTIDE SEQUENCE</scope>
    <source>
        <strain evidence="2">ECasseliflavusLFYP2</strain>
    </source>
</reference>
<dbReference type="Pfam" id="PF11667">
    <property type="entry name" value="DUF3267"/>
    <property type="match status" value="1"/>
</dbReference>
<gene>
    <name evidence="2" type="ORF">ECLFYP2_00764</name>
</gene>
<protein>
    <submittedName>
        <fullName evidence="2">Uncharacterized protein</fullName>
    </submittedName>
</protein>
<sequence length="118" mass="13406">MIFLLAKIVASFLVVSFIHEVSHLLFAMLFKRKGIKFHVSWTSFFITYENNNNDFQNLIIAISAPLVTTSIGFFLVLKIPELAGLGILFLTNIINFFPITNDGEIILMSLVNIARREK</sequence>
<feature type="transmembrane region" description="Helical" evidence="1">
    <location>
        <begin position="6"/>
        <end position="30"/>
    </location>
</feature>
<keyword evidence="1" id="KW-1133">Transmembrane helix</keyword>
<keyword evidence="1" id="KW-0472">Membrane</keyword>
<feature type="transmembrane region" description="Helical" evidence="1">
    <location>
        <begin position="82"/>
        <end position="100"/>
    </location>
</feature>
<accession>A0A6N3G701</accession>